<dbReference type="HOGENOM" id="CLU_1684416_0_0_7"/>
<dbReference type="InterPro" id="IPR014347">
    <property type="entry name" value="Tautomerase/MIF_sf"/>
</dbReference>
<dbReference type="PATRIC" id="fig|378806.16.peg.9017"/>
<evidence type="ECO:0000313" key="2">
    <source>
        <dbReference type="EMBL" id="EAU69615.1"/>
    </source>
</evidence>
<sequence length="149" mass="15446">MPMIDIVAPEGTFPESSEAALLERVTGCLLEWEKVTRIPVAVANTGAFLQVIPRARAAAGGKAASVVRVQVLTPAGALKQEQRDGIAAGITTLVGELASEPGIRDRTWVLFHEAVDGGWGIAGTAYTHAGLADMIRASLRPGGHPAPGT</sequence>
<dbReference type="KEGG" id="sur:STAUR_0006"/>
<proteinExistence type="predicted"/>
<dbReference type="Gene3D" id="3.30.429.10">
    <property type="entry name" value="Macrophage Migration Inhibitory Factor"/>
    <property type="match status" value="1"/>
</dbReference>
<evidence type="ECO:0000313" key="3">
    <source>
        <dbReference type="Proteomes" id="UP000001351"/>
    </source>
</evidence>
<keyword evidence="3" id="KW-1185">Reference proteome</keyword>
<name>Q09D92_STIAD</name>
<dbReference type="OrthoDB" id="8225112at2"/>
<dbReference type="EMBL" id="AAMD01000004">
    <property type="protein sequence ID" value="EAU69615.1"/>
    <property type="molecule type" value="Genomic_DNA"/>
</dbReference>
<dbReference type="SUPFAM" id="SSF55331">
    <property type="entry name" value="Tautomerase/MIF"/>
    <property type="match status" value="1"/>
</dbReference>
<dbReference type="eggNOG" id="COG1942">
    <property type="taxonomic scope" value="Bacteria"/>
</dbReference>
<evidence type="ECO:0000313" key="4">
    <source>
        <dbReference type="Proteomes" id="UP000032702"/>
    </source>
</evidence>
<reference evidence="1 3" key="2">
    <citation type="journal article" date="2011" name="Mol. Biol. Evol.">
        <title>Comparative genomic analysis of fruiting body formation in Myxococcales.</title>
        <authorList>
            <person name="Huntley S."/>
            <person name="Hamann N."/>
            <person name="Wegener-Feldbrugge S."/>
            <person name="Treuner-Lange A."/>
            <person name="Kube M."/>
            <person name="Reinhardt R."/>
            <person name="Klages S."/>
            <person name="Muller R."/>
            <person name="Ronning C.M."/>
            <person name="Nierman W.C."/>
            <person name="Sogaard-Andersen L."/>
        </authorList>
    </citation>
    <scope>NUCLEOTIDE SEQUENCE [LARGE SCALE GENOMIC DNA]</scope>
    <source>
        <strain evidence="1 3">DW4/3-1</strain>
    </source>
</reference>
<dbReference type="EMBL" id="CP002271">
    <property type="protein sequence ID" value="ADO67815.1"/>
    <property type="molecule type" value="Genomic_DNA"/>
</dbReference>
<gene>
    <name evidence="1" type="ordered locus">STAUR_0006</name>
    <name evidence="2" type="ORF">STIAU_2997</name>
</gene>
<reference evidence="2 4" key="1">
    <citation type="submission" date="2006-04" db="EMBL/GenBank/DDBJ databases">
        <authorList>
            <person name="Nierman W.C."/>
        </authorList>
    </citation>
    <scope>NUCLEOTIDE SEQUENCE [LARGE SCALE GENOMIC DNA]</scope>
    <source>
        <strain evidence="2 4">DW4/3-1</strain>
    </source>
</reference>
<organism evidence="2 4">
    <name type="scientific">Stigmatella aurantiaca (strain DW4/3-1)</name>
    <dbReference type="NCBI Taxonomy" id="378806"/>
    <lineage>
        <taxon>Bacteria</taxon>
        <taxon>Pseudomonadati</taxon>
        <taxon>Myxococcota</taxon>
        <taxon>Myxococcia</taxon>
        <taxon>Myxococcales</taxon>
        <taxon>Cystobacterineae</taxon>
        <taxon>Archangiaceae</taxon>
        <taxon>Stigmatella</taxon>
    </lineage>
</organism>
<dbReference type="AlphaFoldDB" id="Q09D92"/>
<dbReference type="Proteomes" id="UP000001351">
    <property type="component" value="Chromosome"/>
</dbReference>
<accession>Q09D92</accession>
<evidence type="ECO:0000313" key="1">
    <source>
        <dbReference type="EMBL" id="ADO67815.1"/>
    </source>
</evidence>
<dbReference type="STRING" id="378806.STAUR_0006"/>
<dbReference type="Proteomes" id="UP000032702">
    <property type="component" value="Unassembled WGS sequence"/>
</dbReference>
<protein>
    <submittedName>
        <fullName evidence="1">4-oxalocrotonate tautomerase family protein</fullName>
    </submittedName>
</protein>